<feature type="transmembrane region" description="Helical" evidence="1">
    <location>
        <begin position="42"/>
        <end position="68"/>
    </location>
</feature>
<evidence type="ECO:0000313" key="3">
    <source>
        <dbReference type="Proteomes" id="UP000244956"/>
    </source>
</evidence>
<feature type="transmembrane region" description="Helical" evidence="1">
    <location>
        <begin position="156"/>
        <end position="175"/>
    </location>
</feature>
<dbReference type="RefSeq" id="WP_109262442.1">
    <property type="nucleotide sequence ID" value="NZ_QEWP01000001.1"/>
</dbReference>
<feature type="transmembrane region" description="Helical" evidence="1">
    <location>
        <begin position="7"/>
        <end position="26"/>
    </location>
</feature>
<accession>A0A2U2BD82</accession>
<evidence type="ECO:0000256" key="1">
    <source>
        <dbReference type="SAM" id="Phobius"/>
    </source>
</evidence>
<dbReference type="AlphaFoldDB" id="A0A2U2BD82"/>
<evidence type="ECO:0000313" key="2">
    <source>
        <dbReference type="EMBL" id="PWE00987.1"/>
    </source>
</evidence>
<keyword evidence="1" id="KW-0472">Membrane</keyword>
<dbReference type="OrthoDB" id="9786064at2"/>
<feature type="transmembrane region" description="Helical" evidence="1">
    <location>
        <begin position="109"/>
        <end position="127"/>
    </location>
</feature>
<organism evidence="2 3">
    <name type="scientific">Marinilabilia rubra</name>
    <dbReference type="NCBI Taxonomy" id="2162893"/>
    <lineage>
        <taxon>Bacteria</taxon>
        <taxon>Pseudomonadati</taxon>
        <taxon>Bacteroidota</taxon>
        <taxon>Bacteroidia</taxon>
        <taxon>Marinilabiliales</taxon>
        <taxon>Marinilabiliaceae</taxon>
        <taxon>Marinilabilia</taxon>
    </lineage>
</organism>
<keyword evidence="3" id="KW-1185">Reference proteome</keyword>
<sequence length="201" mass="22208">MKLLSKILSFLFHPMLMPTLGIFFILNTGTHLSYLSFEVKRVVYIIVFISSCLLPVSLLPLFLQMKLIKSFNMQSARERIYPVLAAGIFYFLGYFLLNRLNISQLIEGFMLSSLVAILLSVGISFFWKISMHAIAVGGITGVLAGIMFRYGVDLLVLISVMVMVSGATASARLYLNAHSPSQVYSGYALGFALVLSGVFLV</sequence>
<gene>
    <name evidence="2" type="ORF">DDZ16_00415</name>
</gene>
<dbReference type="Proteomes" id="UP000244956">
    <property type="component" value="Unassembled WGS sequence"/>
</dbReference>
<comment type="caution">
    <text evidence="2">The sequence shown here is derived from an EMBL/GenBank/DDBJ whole genome shotgun (WGS) entry which is preliminary data.</text>
</comment>
<feature type="transmembrane region" description="Helical" evidence="1">
    <location>
        <begin position="182"/>
        <end position="200"/>
    </location>
</feature>
<proteinExistence type="predicted"/>
<protein>
    <recommendedName>
        <fullName evidence="4">PAP2 family protein</fullName>
    </recommendedName>
</protein>
<keyword evidence="1" id="KW-0812">Transmembrane</keyword>
<keyword evidence="1" id="KW-1133">Transmembrane helix</keyword>
<dbReference type="EMBL" id="QEWP01000001">
    <property type="protein sequence ID" value="PWE00987.1"/>
    <property type="molecule type" value="Genomic_DNA"/>
</dbReference>
<feature type="transmembrane region" description="Helical" evidence="1">
    <location>
        <begin position="80"/>
        <end position="97"/>
    </location>
</feature>
<name>A0A2U2BD82_9BACT</name>
<feature type="transmembrane region" description="Helical" evidence="1">
    <location>
        <begin position="134"/>
        <end position="150"/>
    </location>
</feature>
<evidence type="ECO:0008006" key="4">
    <source>
        <dbReference type="Google" id="ProtNLM"/>
    </source>
</evidence>
<reference evidence="2 3" key="1">
    <citation type="submission" date="2018-05" db="EMBL/GenBank/DDBJ databases">
        <title>Marinilabilia rubrum sp. nov., isolated from saltern sediment.</title>
        <authorList>
            <person name="Zhang R."/>
        </authorList>
    </citation>
    <scope>NUCLEOTIDE SEQUENCE [LARGE SCALE GENOMIC DNA]</scope>
    <source>
        <strain evidence="2 3">WTE16</strain>
    </source>
</reference>